<dbReference type="RefSeq" id="WP_019020160.1">
    <property type="nucleotide sequence ID" value="NZ_BMXD01000015.1"/>
</dbReference>
<dbReference type="InterPro" id="IPR018490">
    <property type="entry name" value="cNMP-bd_dom_sf"/>
</dbReference>
<sequence>MTAGSLSPHTLMIRKLESTFTFADEEKQALQNLPIQVTNLKAGRDIVRVGDRPSQCCLILEGFSCVYKLTSEGKRQLVALHVPGDIPDLQSLHLEVMDNSIALISPCTVGFIQHEDLRCVCERYPRLTAAFWRETLVDASIFREWLLNNGRREAYTRMAHLLCEFLMRLKAVGLVEDDAFDLPITQVELADAIGTSSVHVNRVLQALRGDGLVQTKGKQVIVPDWEKLKEAGDFDPLYLHLEDVGAARSPAVA</sequence>
<evidence type="ECO:0000313" key="5">
    <source>
        <dbReference type="EMBL" id="MFC3294064.1"/>
    </source>
</evidence>
<evidence type="ECO:0000313" key="6">
    <source>
        <dbReference type="Proteomes" id="UP001595640"/>
    </source>
</evidence>
<evidence type="ECO:0000256" key="2">
    <source>
        <dbReference type="ARBA" id="ARBA00023125"/>
    </source>
</evidence>
<dbReference type="InterPro" id="IPR036390">
    <property type="entry name" value="WH_DNA-bd_sf"/>
</dbReference>
<evidence type="ECO:0000259" key="4">
    <source>
        <dbReference type="PROSITE" id="PS51063"/>
    </source>
</evidence>
<dbReference type="CDD" id="cd00038">
    <property type="entry name" value="CAP_ED"/>
    <property type="match status" value="1"/>
</dbReference>
<keyword evidence="6" id="KW-1185">Reference proteome</keyword>
<accession>A0ABV7M5D8</accession>
<dbReference type="Gene3D" id="2.60.120.10">
    <property type="entry name" value="Jelly Rolls"/>
    <property type="match status" value="1"/>
</dbReference>
<evidence type="ECO:0000256" key="3">
    <source>
        <dbReference type="ARBA" id="ARBA00023163"/>
    </source>
</evidence>
<keyword evidence="1" id="KW-0805">Transcription regulation</keyword>
<dbReference type="PROSITE" id="PS51063">
    <property type="entry name" value="HTH_CRP_2"/>
    <property type="match status" value="1"/>
</dbReference>
<dbReference type="Proteomes" id="UP001595640">
    <property type="component" value="Unassembled WGS sequence"/>
</dbReference>
<organism evidence="5 6">
    <name type="scientific">Modicisalibacter luteus</name>
    <dbReference type="NCBI Taxonomy" id="453962"/>
    <lineage>
        <taxon>Bacteria</taxon>
        <taxon>Pseudomonadati</taxon>
        <taxon>Pseudomonadota</taxon>
        <taxon>Gammaproteobacteria</taxon>
        <taxon>Oceanospirillales</taxon>
        <taxon>Halomonadaceae</taxon>
        <taxon>Modicisalibacter</taxon>
    </lineage>
</organism>
<protein>
    <submittedName>
        <fullName evidence="5">Crp/Fnr family transcriptional regulator</fullName>
    </submittedName>
</protein>
<name>A0ABV7M5D8_9GAMM</name>
<proteinExistence type="predicted"/>
<comment type="caution">
    <text evidence="5">The sequence shown here is derived from an EMBL/GenBank/DDBJ whole genome shotgun (WGS) entry which is preliminary data.</text>
</comment>
<gene>
    <name evidence="5" type="ORF">ACFOEI_18640</name>
</gene>
<reference evidence="6" key="1">
    <citation type="journal article" date="2019" name="Int. J. Syst. Evol. Microbiol.">
        <title>The Global Catalogue of Microorganisms (GCM) 10K type strain sequencing project: providing services to taxonomists for standard genome sequencing and annotation.</title>
        <authorList>
            <consortium name="The Broad Institute Genomics Platform"/>
            <consortium name="The Broad Institute Genome Sequencing Center for Infectious Disease"/>
            <person name="Wu L."/>
            <person name="Ma J."/>
        </authorList>
    </citation>
    <scope>NUCLEOTIDE SEQUENCE [LARGE SCALE GENOMIC DNA]</scope>
    <source>
        <strain evidence="6">KCTC 12847</strain>
    </source>
</reference>
<dbReference type="Gene3D" id="1.10.10.10">
    <property type="entry name" value="Winged helix-like DNA-binding domain superfamily/Winged helix DNA-binding domain"/>
    <property type="match status" value="1"/>
</dbReference>
<dbReference type="SMART" id="SM00419">
    <property type="entry name" value="HTH_CRP"/>
    <property type="match status" value="1"/>
</dbReference>
<dbReference type="InterPro" id="IPR014710">
    <property type="entry name" value="RmlC-like_jellyroll"/>
</dbReference>
<dbReference type="InterPro" id="IPR000595">
    <property type="entry name" value="cNMP-bd_dom"/>
</dbReference>
<feature type="domain" description="HTH crp-type" evidence="4">
    <location>
        <begin position="156"/>
        <end position="226"/>
    </location>
</feature>
<dbReference type="SUPFAM" id="SSF46785">
    <property type="entry name" value="Winged helix' DNA-binding domain"/>
    <property type="match status" value="1"/>
</dbReference>
<dbReference type="Pfam" id="PF13545">
    <property type="entry name" value="HTH_Crp_2"/>
    <property type="match status" value="1"/>
</dbReference>
<keyword evidence="3" id="KW-0804">Transcription</keyword>
<dbReference type="SUPFAM" id="SSF51206">
    <property type="entry name" value="cAMP-binding domain-like"/>
    <property type="match status" value="1"/>
</dbReference>
<dbReference type="EMBL" id="JBHRUH010000039">
    <property type="protein sequence ID" value="MFC3294064.1"/>
    <property type="molecule type" value="Genomic_DNA"/>
</dbReference>
<evidence type="ECO:0000256" key="1">
    <source>
        <dbReference type="ARBA" id="ARBA00023015"/>
    </source>
</evidence>
<dbReference type="Pfam" id="PF00027">
    <property type="entry name" value="cNMP_binding"/>
    <property type="match status" value="1"/>
</dbReference>
<keyword evidence="2" id="KW-0238">DNA-binding</keyword>
<dbReference type="InterPro" id="IPR012318">
    <property type="entry name" value="HTH_CRP"/>
</dbReference>
<dbReference type="InterPro" id="IPR036388">
    <property type="entry name" value="WH-like_DNA-bd_sf"/>
</dbReference>